<evidence type="ECO:0000256" key="1">
    <source>
        <dbReference type="ARBA" id="ARBA00004442"/>
    </source>
</evidence>
<keyword evidence="10" id="KW-1185">Reference proteome</keyword>
<dbReference type="InterPro" id="IPR051906">
    <property type="entry name" value="TolC-like"/>
</dbReference>
<dbReference type="GO" id="GO:0015562">
    <property type="term" value="F:efflux transmembrane transporter activity"/>
    <property type="evidence" value="ECO:0007669"/>
    <property type="project" value="InterPro"/>
</dbReference>
<dbReference type="InterPro" id="IPR003423">
    <property type="entry name" value="OMP_efflux"/>
</dbReference>
<gene>
    <name evidence="9" type="ORF">H9Y05_12410</name>
</gene>
<dbReference type="Gene3D" id="1.20.1600.10">
    <property type="entry name" value="Outer membrane efflux proteins (OEP)"/>
    <property type="match status" value="1"/>
</dbReference>
<organism evidence="9 10">
    <name type="scientific">Taishania pollutisoli</name>
    <dbReference type="NCBI Taxonomy" id="2766479"/>
    <lineage>
        <taxon>Bacteria</taxon>
        <taxon>Pseudomonadati</taxon>
        <taxon>Bacteroidota</taxon>
        <taxon>Flavobacteriia</taxon>
        <taxon>Flavobacteriales</taxon>
        <taxon>Crocinitomicaceae</taxon>
        <taxon>Taishania</taxon>
    </lineage>
</organism>
<dbReference type="EMBL" id="JACVEL010000009">
    <property type="protein sequence ID" value="MBC9813272.1"/>
    <property type="molecule type" value="Genomic_DNA"/>
</dbReference>
<dbReference type="Pfam" id="PF02321">
    <property type="entry name" value="OEP"/>
    <property type="match status" value="2"/>
</dbReference>
<evidence type="ECO:0000256" key="4">
    <source>
        <dbReference type="ARBA" id="ARBA00022452"/>
    </source>
</evidence>
<dbReference type="PANTHER" id="PTHR30026:SF20">
    <property type="entry name" value="OUTER MEMBRANE PROTEIN TOLC"/>
    <property type="match status" value="1"/>
</dbReference>
<keyword evidence="6" id="KW-0472">Membrane</keyword>
<evidence type="ECO:0000313" key="9">
    <source>
        <dbReference type="EMBL" id="MBC9813272.1"/>
    </source>
</evidence>
<comment type="subcellular location">
    <subcellularLocation>
        <location evidence="1">Cell outer membrane</location>
    </subcellularLocation>
</comment>
<keyword evidence="7" id="KW-0998">Cell outer membrane</keyword>
<reference evidence="9" key="1">
    <citation type="submission" date="2020-09" db="EMBL/GenBank/DDBJ databases">
        <title>Taishania pollutisoli gen. nov., sp. nov., Isolated from Tetrabromobisphenol A-Contaminated Soil.</title>
        <authorList>
            <person name="Chen Q."/>
        </authorList>
    </citation>
    <scope>NUCLEOTIDE SEQUENCE</scope>
    <source>
        <strain evidence="9">CZZ-1</strain>
    </source>
</reference>
<evidence type="ECO:0000256" key="3">
    <source>
        <dbReference type="ARBA" id="ARBA00022448"/>
    </source>
</evidence>
<dbReference type="AlphaFoldDB" id="A0A8J6PDJ6"/>
<evidence type="ECO:0000256" key="6">
    <source>
        <dbReference type="ARBA" id="ARBA00023136"/>
    </source>
</evidence>
<evidence type="ECO:0000256" key="2">
    <source>
        <dbReference type="ARBA" id="ARBA00007613"/>
    </source>
</evidence>
<feature type="coiled-coil region" evidence="8">
    <location>
        <begin position="198"/>
        <end position="228"/>
    </location>
</feature>
<keyword evidence="8" id="KW-0175">Coiled coil</keyword>
<proteinExistence type="inferred from homology"/>
<dbReference type="RefSeq" id="WP_163492617.1">
    <property type="nucleotide sequence ID" value="NZ_JACVEL010000009.1"/>
</dbReference>
<name>A0A8J6PDJ6_9FLAO</name>
<feature type="coiled-coil region" evidence="8">
    <location>
        <begin position="412"/>
        <end position="439"/>
    </location>
</feature>
<dbReference type="GO" id="GO:1990281">
    <property type="term" value="C:efflux pump complex"/>
    <property type="evidence" value="ECO:0007669"/>
    <property type="project" value="TreeGrafter"/>
</dbReference>
<dbReference type="GO" id="GO:0015288">
    <property type="term" value="F:porin activity"/>
    <property type="evidence" value="ECO:0007669"/>
    <property type="project" value="TreeGrafter"/>
</dbReference>
<comment type="caution">
    <text evidence="9">The sequence shown here is derived from an EMBL/GenBank/DDBJ whole genome shotgun (WGS) entry which is preliminary data.</text>
</comment>
<evidence type="ECO:0000256" key="8">
    <source>
        <dbReference type="SAM" id="Coils"/>
    </source>
</evidence>
<dbReference type="GO" id="GO:0009279">
    <property type="term" value="C:cell outer membrane"/>
    <property type="evidence" value="ECO:0007669"/>
    <property type="project" value="UniProtKB-SubCell"/>
</dbReference>
<comment type="similarity">
    <text evidence="2">Belongs to the outer membrane factor (OMF) (TC 1.B.17) family.</text>
</comment>
<dbReference type="Proteomes" id="UP000652681">
    <property type="component" value="Unassembled WGS sequence"/>
</dbReference>
<accession>A0A8J6PDJ6</accession>
<evidence type="ECO:0000313" key="10">
    <source>
        <dbReference type="Proteomes" id="UP000652681"/>
    </source>
</evidence>
<sequence length="453" mass="50450">MVQQLKQSAVVLFVLALSVDSGFSQQVITLQDALNYALENSEVMKQAKLDVENGNQKVAESLSSALPQINAASSVTGNPIVQSFVLPAEFMGGAPGEFMAIRAGQTWSAMTQVTLSQQLYNQQVFSGLKAARGSAQYYEIAAQLSEENVLQQVATNYYQLVVTREKMGTLDANITRVEELEKILISQVENGLAKKIDLDRVRVNKTNLEAQKLELENAVIQMENLLKYYMGMPIEERISVPETAHADLESYAKGIISTDQFNVENLTSFRMLNKQAELLTLQTKVFKANYYPTLSLSGHYSYNTQSNDFNLYSKKALSYDMAAVSLNLSIPIFDGLAKRARVKSSEIQLEQLRQEMTKTSNALTMSFQNAKLQISNSLKTIQVQEANKELAKEVYDITNSNYQLGLSSLTDLINAETELRTAENSYNEALLQYKVAEIEMIKAKGEIGTLLNK</sequence>
<keyword evidence="3" id="KW-0813">Transport</keyword>
<evidence type="ECO:0000256" key="7">
    <source>
        <dbReference type="ARBA" id="ARBA00023237"/>
    </source>
</evidence>
<dbReference type="PANTHER" id="PTHR30026">
    <property type="entry name" value="OUTER MEMBRANE PROTEIN TOLC"/>
    <property type="match status" value="1"/>
</dbReference>
<protein>
    <submittedName>
        <fullName evidence="9">TolC family protein</fullName>
    </submittedName>
</protein>
<keyword evidence="4" id="KW-1134">Transmembrane beta strand</keyword>
<keyword evidence="5" id="KW-0812">Transmembrane</keyword>
<evidence type="ECO:0000256" key="5">
    <source>
        <dbReference type="ARBA" id="ARBA00022692"/>
    </source>
</evidence>
<dbReference type="SUPFAM" id="SSF56954">
    <property type="entry name" value="Outer membrane efflux proteins (OEP)"/>
    <property type="match status" value="1"/>
</dbReference>